<feature type="chain" id="PRO_5003317650" description="Copper-binding protein MbnP-like domain-containing protein" evidence="1">
    <location>
        <begin position="21"/>
        <end position="239"/>
    </location>
</feature>
<dbReference type="OrthoDB" id="1422031at2"/>
<accession>F4L7B5</accession>
<evidence type="ECO:0000313" key="4">
    <source>
        <dbReference type="Proteomes" id="UP000008461"/>
    </source>
</evidence>
<evidence type="ECO:0000256" key="1">
    <source>
        <dbReference type="SAM" id="SignalP"/>
    </source>
</evidence>
<feature type="signal peptide" evidence="1">
    <location>
        <begin position="1"/>
        <end position="20"/>
    </location>
</feature>
<dbReference type="EMBL" id="CP002691">
    <property type="protein sequence ID" value="AEE53142.1"/>
    <property type="molecule type" value="Genomic_DNA"/>
</dbReference>
<dbReference type="Pfam" id="PF20243">
    <property type="entry name" value="MbnP"/>
    <property type="match status" value="1"/>
</dbReference>
<proteinExistence type="predicted"/>
<dbReference type="RefSeq" id="WP_013767676.1">
    <property type="nucleotide sequence ID" value="NC_015510.1"/>
</dbReference>
<dbReference type="Proteomes" id="UP000008461">
    <property type="component" value="Chromosome"/>
</dbReference>
<feature type="domain" description="Copper-binding protein MbnP-like" evidence="2">
    <location>
        <begin position="25"/>
        <end position="215"/>
    </location>
</feature>
<organism evidence="3 4">
    <name type="scientific">Haliscomenobacter hydrossis (strain ATCC 27775 / DSM 1100 / LMG 10767 / O)</name>
    <dbReference type="NCBI Taxonomy" id="760192"/>
    <lineage>
        <taxon>Bacteria</taxon>
        <taxon>Pseudomonadati</taxon>
        <taxon>Bacteroidota</taxon>
        <taxon>Saprospiria</taxon>
        <taxon>Saprospirales</taxon>
        <taxon>Haliscomenobacteraceae</taxon>
        <taxon>Haliscomenobacter</taxon>
    </lineage>
</organism>
<reference key="2">
    <citation type="submission" date="2011-04" db="EMBL/GenBank/DDBJ databases">
        <title>Complete sequence of chromosome of Haliscomenobacter hydrossis DSM 1100.</title>
        <authorList>
            <consortium name="US DOE Joint Genome Institute (JGI-PGF)"/>
            <person name="Lucas S."/>
            <person name="Han J."/>
            <person name="Lapidus A."/>
            <person name="Bruce D."/>
            <person name="Goodwin L."/>
            <person name="Pitluck S."/>
            <person name="Peters L."/>
            <person name="Kyrpides N."/>
            <person name="Mavromatis K."/>
            <person name="Ivanova N."/>
            <person name="Ovchinnikova G."/>
            <person name="Pagani I."/>
            <person name="Daligault H."/>
            <person name="Detter J.C."/>
            <person name="Han C."/>
            <person name="Land M."/>
            <person name="Hauser L."/>
            <person name="Markowitz V."/>
            <person name="Cheng J.-F."/>
            <person name="Hugenholtz P."/>
            <person name="Woyke T."/>
            <person name="Wu D."/>
            <person name="Verbarg S."/>
            <person name="Frueling A."/>
            <person name="Brambilla E."/>
            <person name="Klenk H.-P."/>
            <person name="Eisen J.A."/>
        </authorList>
    </citation>
    <scope>NUCLEOTIDE SEQUENCE</scope>
    <source>
        <strain>DSM 1100</strain>
    </source>
</reference>
<dbReference type="STRING" id="760192.Halhy_5317"/>
<dbReference type="InterPro" id="IPR046863">
    <property type="entry name" value="MbnP-like_dom"/>
</dbReference>
<dbReference type="eggNOG" id="ENOG5032YAS">
    <property type="taxonomic scope" value="Bacteria"/>
</dbReference>
<evidence type="ECO:0000259" key="2">
    <source>
        <dbReference type="Pfam" id="PF20243"/>
    </source>
</evidence>
<name>F4L7B5_HALH1</name>
<sequence length="239" mass="26629">MLKSTLFVLFWFAVFAQSFAQGKRSAVELSIAPVFGKAPLVAEKWFVSANGDSLQFDNIRFYLSNIRFELRDGQIVNDSVNAHLIDGFEPSTLRITFPLATKHEAARIKKIHFDLGIDSTTNVSGAQGGDLDPSKGMYWAWQSGYINLKIEGISPQSKNRKQAFQFHLGGYQAPYAALRKVSLPLDQSFGEKLLLQMDLAAFFQNIQMATQVNTMSPGSAAMKLADYTPKMFTIDAQQK</sequence>
<gene>
    <name evidence="3" type="ordered locus">Halhy_5317</name>
</gene>
<dbReference type="KEGG" id="hhy:Halhy_5317"/>
<dbReference type="HOGENOM" id="CLU_069557_1_0_10"/>
<keyword evidence="4" id="KW-1185">Reference proteome</keyword>
<evidence type="ECO:0000313" key="3">
    <source>
        <dbReference type="EMBL" id="AEE53142.1"/>
    </source>
</evidence>
<protein>
    <recommendedName>
        <fullName evidence="2">Copper-binding protein MbnP-like domain-containing protein</fullName>
    </recommendedName>
</protein>
<dbReference type="AlphaFoldDB" id="F4L7B5"/>
<reference evidence="3 4" key="1">
    <citation type="journal article" date="2011" name="Stand. Genomic Sci.">
        <title>Complete genome sequence of Haliscomenobacter hydrossis type strain (O).</title>
        <authorList>
            <consortium name="US DOE Joint Genome Institute (JGI-PGF)"/>
            <person name="Daligault H."/>
            <person name="Lapidus A."/>
            <person name="Zeytun A."/>
            <person name="Nolan M."/>
            <person name="Lucas S."/>
            <person name="Del Rio T.G."/>
            <person name="Tice H."/>
            <person name="Cheng J.F."/>
            <person name="Tapia R."/>
            <person name="Han C."/>
            <person name="Goodwin L."/>
            <person name="Pitluck S."/>
            <person name="Liolios K."/>
            <person name="Pagani I."/>
            <person name="Ivanova N."/>
            <person name="Huntemann M."/>
            <person name="Mavromatis K."/>
            <person name="Mikhailova N."/>
            <person name="Pati A."/>
            <person name="Chen A."/>
            <person name="Palaniappan K."/>
            <person name="Land M."/>
            <person name="Hauser L."/>
            <person name="Brambilla E.M."/>
            <person name="Rohde M."/>
            <person name="Verbarg S."/>
            <person name="Goker M."/>
            <person name="Bristow J."/>
            <person name="Eisen J.A."/>
            <person name="Markowitz V."/>
            <person name="Hugenholtz P."/>
            <person name="Kyrpides N.C."/>
            <person name="Klenk H.P."/>
            <person name="Woyke T."/>
        </authorList>
    </citation>
    <scope>NUCLEOTIDE SEQUENCE [LARGE SCALE GENOMIC DNA]</scope>
    <source>
        <strain evidence="4">ATCC 27775 / DSM 1100 / LMG 10767 / O</strain>
    </source>
</reference>
<keyword evidence="1" id="KW-0732">Signal</keyword>